<feature type="repeat" description="ANK" evidence="3">
    <location>
        <begin position="488"/>
        <end position="520"/>
    </location>
</feature>
<dbReference type="OrthoDB" id="3200163at2759"/>
<dbReference type="Pfam" id="PF12796">
    <property type="entry name" value="Ank_2"/>
    <property type="match status" value="1"/>
</dbReference>
<evidence type="ECO:0000313" key="5">
    <source>
        <dbReference type="Proteomes" id="UP000244855"/>
    </source>
</evidence>
<proteinExistence type="predicted"/>
<dbReference type="SMART" id="SM00248">
    <property type="entry name" value="ANK"/>
    <property type="match status" value="4"/>
</dbReference>
<dbReference type="Proteomes" id="UP000244855">
    <property type="component" value="Unassembled WGS sequence"/>
</dbReference>
<dbReference type="SUPFAM" id="SSF48403">
    <property type="entry name" value="Ankyrin repeat"/>
    <property type="match status" value="1"/>
</dbReference>
<feature type="repeat" description="ANK" evidence="3">
    <location>
        <begin position="639"/>
        <end position="671"/>
    </location>
</feature>
<organism evidence="4 5">
    <name type="scientific">Periconia macrospinosa</name>
    <dbReference type="NCBI Taxonomy" id="97972"/>
    <lineage>
        <taxon>Eukaryota</taxon>
        <taxon>Fungi</taxon>
        <taxon>Dikarya</taxon>
        <taxon>Ascomycota</taxon>
        <taxon>Pezizomycotina</taxon>
        <taxon>Dothideomycetes</taxon>
        <taxon>Pleosporomycetidae</taxon>
        <taxon>Pleosporales</taxon>
        <taxon>Massarineae</taxon>
        <taxon>Periconiaceae</taxon>
        <taxon>Periconia</taxon>
    </lineage>
</organism>
<dbReference type="AlphaFoldDB" id="A0A2V1E5S7"/>
<evidence type="ECO:0000256" key="3">
    <source>
        <dbReference type="PROSITE-ProRule" id="PRU00023"/>
    </source>
</evidence>
<evidence type="ECO:0000313" key="4">
    <source>
        <dbReference type="EMBL" id="PVI05472.1"/>
    </source>
</evidence>
<evidence type="ECO:0000256" key="1">
    <source>
        <dbReference type="ARBA" id="ARBA00022737"/>
    </source>
</evidence>
<reference evidence="4 5" key="1">
    <citation type="journal article" date="2018" name="Sci. Rep.">
        <title>Comparative genomics provides insights into the lifestyle and reveals functional heterogeneity of dark septate endophytic fungi.</title>
        <authorList>
            <person name="Knapp D.G."/>
            <person name="Nemeth J.B."/>
            <person name="Barry K."/>
            <person name="Hainaut M."/>
            <person name="Henrissat B."/>
            <person name="Johnson J."/>
            <person name="Kuo A."/>
            <person name="Lim J.H.P."/>
            <person name="Lipzen A."/>
            <person name="Nolan M."/>
            <person name="Ohm R.A."/>
            <person name="Tamas L."/>
            <person name="Grigoriev I.V."/>
            <person name="Spatafora J.W."/>
            <person name="Nagy L.G."/>
            <person name="Kovacs G.M."/>
        </authorList>
    </citation>
    <scope>NUCLEOTIDE SEQUENCE [LARGE SCALE GENOMIC DNA]</scope>
    <source>
        <strain evidence="4 5">DSE2036</strain>
    </source>
</reference>
<keyword evidence="5" id="KW-1185">Reference proteome</keyword>
<name>A0A2V1E5S7_9PLEO</name>
<dbReference type="PROSITE" id="PS50297">
    <property type="entry name" value="ANK_REP_REGION"/>
    <property type="match status" value="2"/>
</dbReference>
<dbReference type="PANTHER" id="PTHR24173:SF74">
    <property type="entry name" value="ANKYRIN REPEAT DOMAIN-CONTAINING PROTEIN 16"/>
    <property type="match status" value="1"/>
</dbReference>
<dbReference type="Gene3D" id="1.25.40.20">
    <property type="entry name" value="Ankyrin repeat-containing domain"/>
    <property type="match status" value="2"/>
</dbReference>
<dbReference type="EMBL" id="KZ805314">
    <property type="protein sequence ID" value="PVI05472.1"/>
    <property type="molecule type" value="Genomic_DNA"/>
</dbReference>
<dbReference type="PROSITE" id="PS50088">
    <property type="entry name" value="ANK_REPEAT"/>
    <property type="match status" value="2"/>
</dbReference>
<keyword evidence="1" id="KW-0677">Repeat</keyword>
<gene>
    <name evidence="4" type="ORF">DM02DRAFT_624184</name>
</gene>
<keyword evidence="2 3" id="KW-0040">ANK repeat</keyword>
<dbReference type="InterPro" id="IPR002110">
    <property type="entry name" value="Ankyrin_rpt"/>
</dbReference>
<dbReference type="InterPro" id="IPR036770">
    <property type="entry name" value="Ankyrin_rpt-contain_sf"/>
</dbReference>
<accession>A0A2V1E5S7</accession>
<sequence>MAEAVGVAVGLISLTVQAVDGTRRLRDAYRCSRLVPQNLDRIMKEVEFLHHISGSIYNSDATKLQDNRVELHCTSSIQKVTAELDRLSNKLVRVNSSKGLRVQAQRLSHIGSCQSELNHLEKLVYTAKLNLIITLQDISSPSESRNEPEKGETSTHLALRAHSRTVTTPWKVSRCTERGCRCRCHTEGSVNGRFWSLKYTPLSMILGDCDSERCNGRHYKASFRIALSRFGLNWAAALAFNMQNEAGNYSFHFSLRPQHIVRFTSDGFLTLFNIRNHLISLDDGISSLRKMYRDDPNMAHHVDPNGDGYIKRLLRDVSYNPNCVIPLLRLFVQEFRITRGLDNISLIYDCMQWVETDMHIAIYKELFNLGFDPTDLESPRLEHWRAFSPSDLLSITQDAFFLDLLTDFMALDPVSDIYGTGFGDSSQLQYEVLRTPTKIVQKLSNPRYQLDLAPNFLGQTPLHLAVRRLELISSLIKTGHPIDPVDAFGLTPLMYAAGLGMIASAKELISAGANYSFKDRTHGRDFISLAFARSHFDFIIELIQHLQSTYPHNAKNIGQTYSKWTLIQLVTESGQLYKPSDDFIEALAAIVDNINFQFDVPNQLSKSDDDHLLHYRWRLNHVQTFMKYGFNALNHKNSMGRTALMCAASYGDPILTQYYIDMGANVDDQDIDGMSALAHALDGWCRFTTPFGYNDEISHLETARILINAGTDLDSSDNCDCACSLSGCTAAFTLLSCFPLMPSTWVSIFTTVEWLVLLQDCGREEEMRTQMISLIRRAKFGASCMVHTCGERSINHVNFSHYLGARRKKFSRDEFLPEAELVKLRTQQMEKIEQLNLECREMGKFGIDTLRHKWIEQVFKFHLAVLQGMGIPSWRNVLDAWYSGITNGTPWKREFMPLERSGSPGMFTVDDREDCIRIENINFDSPRKVEEAPLLESIAHIVHLERYTEAFGRFGIGSYLGRGRFLDYHETLFRGKGKGARGEEIRKCIVSRSAFVAPVARVRKHKKMDSSGRLTPASTFAAAQIKHPNLKLNTPGSIMHASQLETGESQSHHASRIKLFQSDTSVR</sequence>
<dbReference type="Pfam" id="PF00023">
    <property type="entry name" value="Ank"/>
    <property type="match status" value="1"/>
</dbReference>
<protein>
    <submittedName>
        <fullName evidence="4">Ankyrin</fullName>
    </submittedName>
</protein>
<dbReference type="STRING" id="97972.A0A2V1E5S7"/>
<dbReference type="PANTHER" id="PTHR24173">
    <property type="entry name" value="ANKYRIN REPEAT CONTAINING"/>
    <property type="match status" value="1"/>
</dbReference>
<evidence type="ECO:0000256" key="2">
    <source>
        <dbReference type="ARBA" id="ARBA00023043"/>
    </source>
</evidence>